<accession>A0ABD5BR27</accession>
<keyword evidence="1" id="KW-0472">Membrane</keyword>
<keyword evidence="1" id="KW-1133">Transmembrane helix</keyword>
<dbReference type="AlphaFoldDB" id="A0ABD5BR27"/>
<dbReference type="RefSeq" id="WP_309213325.1">
    <property type="nucleotide sequence ID" value="NZ_JAVIPQ010000466.1"/>
</dbReference>
<evidence type="ECO:0000313" key="3">
    <source>
        <dbReference type="Proteomes" id="UP001234811"/>
    </source>
</evidence>
<protein>
    <submittedName>
        <fullName evidence="2">FHIPEP family type III secretion protein</fullName>
    </submittedName>
</protein>
<reference evidence="2 3" key="1">
    <citation type="submission" date="2023-07" db="EMBL/GenBank/DDBJ databases">
        <title>Pathogens genome sequencing project 196.</title>
        <authorList>
            <person name="Cao X."/>
        </authorList>
    </citation>
    <scope>NUCLEOTIDE SEQUENCE [LARGE SCALE GENOMIC DNA]</scope>
    <source>
        <strain evidence="2 3">SM41</strain>
    </source>
</reference>
<evidence type="ECO:0000313" key="2">
    <source>
        <dbReference type="EMBL" id="MDQ9559130.1"/>
    </source>
</evidence>
<dbReference type="InterPro" id="IPR001712">
    <property type="entry name" value="T3SS_FHIPEP"/>
</dbReference>
<dbReference type="Pfam" id="PF00771">
    <property type="entry name" value="FHIPEP"/>
    <property type="match status" value="1"/>
</dbReference>
<organism evidence="2 3">
    <name type="scientific">Serratia marcescens</name>
    <dbReference type="NCBI Taxonomy" id="615"/>
    <lineage>
        <taxon>Bacteria</taxon>
        <taxon>Pseudomonadati</taxon>
        <taxon>Pseudomonadota</taxon>
        <taxon>Gammaproteobacteria</taxon>
        <taxon>Enterobacterales</taxon>
        <taxon>Yersiniaceae</taxon>
        <taxon>Serratia</taxon>
    </lineage>
</organism>
<comment type="caution">
    <text evidence="2">The sequence shown here is derived from an EMBL/GenBank/DDBJ whole genome shotgun (WGS) entry which is preliminary data.</text>
</comment>
<name>A0ABD5BR27_SERMA</name>
<proteinExistence type="predicted"/>
<dbReference type="EMBL" id="JAVIPQ010000466">
    <property type="protein sequence ID" value="MDQ9559130.1"/>
    <property type="molecule type" value="Genomic_DNA"/>
</dbReference>
<dbReference type="PANTHER" id="PTHR30161:SF1">
    <property type="entry name" value="FLAGELLAR BIOSYNTHESIS PROTEIN FLHA-RELATED"/>
    <property type="match status" value="1"/>
</dbReference>
<feature type="non-terminal residue" evidence="2">
    <location>
        <position position="1"/>
    </location>
</feature>
<dbReference type="PANTHER" id="PTHR30161">
    <property type="entry name" value="FLAGELLAR EXPORT PROTEIN, MEMBRANE FLHA SUBUNIT-RELATED"/>
    <property type="match status" value="1"/>
</dbReference>
<evidence type="ECO:0000256" key="1">
    <source>
        <dbReference type="SAM" id="Phobius"/>
    </source>
</evidence>
<feature type="transmembrane region" description="Helical" evidence="1">
    <location>
        <begin position="51"/>
        <end position="70"/>
    </location>
</feature>
<feature type="non-terminal residue" evidence="2">
    <location>
        <position position="96"/>
    </location>
</feature>
<sequence length="96" mass="10147">LVISTAAGVIVTRVATDQDVGEQMVGQLFNNPRVMLLSAGVLGLLGLVPGMPNLVFLLFTAALLGLAWWLRGREQQAPRAVEEPVVPDNPQAAEAS</sequence>
<keyword evidence="1" id="KW-0812">Transmembrane</keyword>
<gene>
    <name evidence="2" type="ORF">RF091_26925</name>
</gene>
<dbReference type="Proteomes" id="UP001234811">
    <property type="component" value="Unassembled WGS sequence"/>
</dbReference>